<reference evidence="10" key="1">
    <citation type="journal article" date="2010" name="Nat. Biotechnol.">
        <title>Draft genome sequence of the oilseed species Ricinus communis.</title>
        <authorList>
            <person name="Chan A.P."/>
            <person name="Crabtree J."/>
            <person name="Zhao Q."/>
            <person name="Lorenzi H."/>
            <person name="Orvis J."/>
            <person name="Puiu D."/>
            <person name="Melake-Berhan A."/>
            <person name="Jones K.M."/>
            <person name="Redman J."/>
            <person name="Chen G."/>
            <person name="Cahoon E.B."/>
            <person name="Gedil M."/>
            <person name="Stanke M."/>
            <person name="Haas B.J."/>
            <person name="Wortman J.R."/>
            <person name="Fraser-Liggett C.M."/>
            <person name="Ravel J."/>
            <person name="Rabinowicz P.D."/>
        </authorList>
    </citation>
    <scope>NUCLEOTIDE SEQUENCE [LARGE SCALE GENOMIC DNA]</scope>
    <source>
        <strain evidence="10">cv. Hale</strain>
    </source>
</reference>
<evidence type="ECO:0000256" key="5">
    <source>
        <dbReference type="ARBA" id="ARBA00023180"/>
    </source>
</evidence>
<name>B9S0Q1_RICCO</name>
<evidence type="ECO:0000256" key="6">
    <source>
        <dbReference type="ARBA" id="ARBA00023278"/>
    </source>
</evidence>
<comment type="subcellular location">
    <subcellularLocation>
        <location evidence="1">Secreted</location>
        <location evidence="1">Extracellular space</location>
    </subcellularLocation>
</comment>
<keyword evidence="5" id="KW-0325">Glycoprotein</keyword>
<evidence type="ECO:0000313" key="10">
    <source>
        <dbReference type="Proteomes" id="UP000008311"/>
    </source>
</evidence>
<keyword evidence="4 8" id="KW-0732">Signal</keyword>
<comment type="similarity">
    <text evidence="2">Belongs to the CLV3/ESR signal peptide family.</text>
</comment>
<evidence type="ECO:0000256" key="1">
    <source>
        <dbReference type="ARBA" id="ARBA00004239"/>
    </source>
</evidence>
<protein>
    <submittedName>
        <fullName evidence="9">Uncharacterized protein</fullName>
    </submittedName>
</protein>
<evidence type="ECO:0000313" key="9">
    <source>
        <dbReference type="EMBL" id="EEF42819.1"/>
    </source>
</evidence>
<dbReference type="GO" id="GO:0005576">
    <property type="term" value="C:extracellular region"/>
    <property type="evidence" value="ECO:0007669"/>
    <property type="project" value="UniProtKB-SubCell"/>
</dbReference>
<evidence type="ECO:0000256" key="8">
    <source>
        <dbReference type="SAM" id="SignalP"/>
    </source>
</evidence>
<keyword evidence="6" id="KW-0379">Hydroxylation</keyword>
<proteinExistence type="inferred from homology"/>
<dbReference type="PANTHER" id="PTHR33869:SF24">
    <property type="entry name" value="CLAVATA3_ESR (CLE)-RELATED PROTEIN 33"/>
    <property type="match status" value="1"/>
</dbReference>
<sequence>MGNNNVKFLLCLVLVMLSFSRSETRPINHQEKTGDRSLIEITKEVLKESLRRQELIGGFNQSKRRSPGGPDPHHH</sequence>
<evidence type="ECO:0000256" key="3">
    <source>
        <dbReference type="ARBA" id="ARBA00022525"/>
    </source>
</evidence>
<keyword evidence="10" id="KW-1185">Reference proteome</keyword>
<dbReference type="InParanoid" id="B9S0Q1"/>
<dbReference type="PANTHER" id="PTHR33869">
    <property type="entry name" value="CLAVATA3/ESR (CLE)-RELATED PROTEIN 3"/>
    <property type="match status" value="1"/>
</dbReference>
<evidence type="ECO:0000256" key="4">
    <source>
        <dbReference type="ARBA" id="ARBA00022729"/>
    </source>
</evidence>
<dbReference type="GO" id="GO:0033612">
    <property type="term" value="F:receptor serine/threonine kinase binding"/>
    <property type="evidence" value="ECO:0000318"/>
    <property type="project" value="GO_Central"/>
</dbReference>
<dbReference type="STRING" id="3988.B9S0Q1"/>
<dbReference type="InterPro" id="IPR039616">
    <property type="entry name" value="CLE1-4"/>
</dbReference>
<dbReference type="EMBL" id="EQ973838">
    <property type="protein sequence ID" value="EEF42819.1"/>
    <property type="molecule type" value="Genomic_DNA"/>
</dbReference>
<evidence type="ECO:0000256" key="2">
    <source>
        <dbReference type="ARBA" id="ARBA00005416"/>
    </source>
</evidence>
<feature type="region of interest" description="Disordered" evidence="7">
    <location>
        <begin position="56"/>
        <end position="75"/>
    </location>
</feature>
<dbReference type="eggNOG" id="ENOG502SFI1">
    <property type="taxonomic scope" value="Eukaryota"/>
</dbReference>
<feature type="signal peptide" evidence="8">
    <location>
        <begin position="1"/>
        <end position="24"/>
    </location>
</feature>
<evidence type="ECO:0000256" key="7">
    <source>
        <dbReference type="SAM" id="MobiDB-lite"/>
    </source>
</evidence>
<organism evidence="9 10">
    <name type="scientific">Ricinus communis</name>
    <name type="common">Castor bean</name>
    <dbReference type="NCBI Taxonomy" id="3988"/>
    <lineage>
        <taxon>Eukaryota</taxon>
        <taxon>Viridiplantae</taxon>
        <taxon>Streptophyta</taxon>
        <taxon>Embryophyta</taxon>
        <taxon>Tracheophyta</taxon>
        <taxon>Spermatophyta</taxon>
        <taxon>Magnoliopsida</taxon>
        <taxon>eudicotyledons</taxon>
        <taxon>Gunneridae</taxon>
        <taxon>Pentapetalae</taxon>
        <taxon>rosids</taxon>
        <taxon>fabids</taxon>
        <taxon>Malpighiales</taxon>
        <taxon>Euphorbiaceae</taxon>
        <taxon>Acalyphoideae</taxon>
        <taxon>Acalypheae</taxon>
        <taxon>Ricinus</taxon>
    </lineage>
</organism>
<feature type="chain" id="PRO_5002888894" evidence="8">
    <location>
        <begin position="25"/>
        <end position="75"/>
    </location>
</feature>
<accession>B9S0Q1</accession>
<keyword evidence="3" id="KW-0964">Secreted</keyword>
<dbReference type="Proteomes" id="UP000008311">
    <property type="component" value="Unassembled WGS sequence"/>
</dbReference>
<gene>
    <name evidence="9" type="ORF">RCOM_1694090</name>
</gene>
<dbReference type="AlphaFoldDB" id="B9S0Q1"/>